<dbReference type="InterPro" id="IPR036412">
    <property type="entry name" value="HAD-like_sf"/>
</dbReference>
<name>A0AAW1RNC7_9CHLO</name>
<dbReference type="Proteomes" id="UP001445335">
    <property type="component" value="Unassembled WGS sequence"/>
</dbReference>
<dbReference type="EMBL" id="JALJOU010000030">
    <property type="protein sequence ID" value="KAK9835025.1"/>
    <property type="molecule type" value="Genomic_DNA"/>
</dbReference>
<evidence type="ECO:0000313" key="5">
    <source>
        <dbReference type="EMBL" id="KAK9835025.1"/>
    </source>
</evidence>
<keyword evidence="4" id="KW-0460">Magnesium</keyword>
<proteinExistence type="inferred from homology"/>
<reference evidence="5 6" key="1">
    <citation type="journal article" date="2024" name="Nat. Commun.">
        <title>Phylogenomics reveals the evolutionary origins of lichenization in chlorophyte algae.</title>
        <authorList>
            <person name="Puginier C."/>
            <person name="Libourel C."/>
            <person name="Otte J."/>
            <person name="Skaloud P."/>
            <person name="Haon M."/>
            <person name="Grisel S."/>
            <person name="Petersen M."/>
            <person name="Berrin J.G."/>
            <person name="Delaux P.M."/>
            <person name="Dal Grande F."/>
            <person name="Keller J."/>
        </authorList>
    </citation>
    <scope>NUCLEOTIDE SEQUENCE [LARGE SCALE GENOMIC DNA]</scope>
    <source>
        <strain evidence="5 6">SAG 245.80</strain>
    </source>
</reference>
<evidence type="ECO:0000256" key="2">
    <source>
        <dbReference type="ARBA" id="ARBA00022723"/>
    </source>
</evidence>
<dbReference type="InterPro" id="IPR008380">
    <property type="entry name" value="HAD-SF_hydro_IG_5-nucl"/>
</dbReference>
<keyword evidence="3" id="KW-0378">Hydrolase</keyword>
<sequence>MRGTYGRELVKLANEARYTFLNALFSVSEAVMYMQMVDRMDQGLLPAQVVPNTYDALWQLVSKAEIIQEPAAYAELDPDMARTLLDQKQAGKTLLLITNSDYQCTDAMMSYCYDRFLPQGMRWRDLFDMVVVQARKPDFWAHAMPLYEVVTPDGLMRPAMDAARVGLHCGGSATMVEKALGVAGDDILYVGDHIYTDAALAKINFRWRTALIVRELDSASHLASAACWAAGRPHRPMLEQDGKDFSERWGYLSRAGLNDKSCLMRQIEKCADIYTSRVSNFLQYTPYMYFSVTKG</sequence>
<evidence type="ECO:0000256" key="1">
    <source>
        <dbReference type="ARBA" id="ARBA00009589"/>
    </source>
</evidence>
<protein>
    <submittedName>
        <fullName evidence="5">Uncharacterized protein</fullName>
    </submittedName>
</protein>
<evidence type="ECO:0000313" key="6">
    <source>
        <dbReference type="Proteomes" id="UP001445335"/>
    </source>
</evidence>
<dbReference type="PANTHER" id="PTHR12103">
    <property type="entry name" value="5'-NUCLEOTIDASE DOMAIN-CONTAINING"/>
    <property type="match status" value="1"/>
</dbReference>
<gene>
    <name evidence="5" type="ORF">WJX81_005119</name>
</gene>
<dbReference type="Gene3D" id="3.40.50.1000">
    <property type="entry name" value="HAD superfamily/HAD-like"/>
    <property type="match status" value="1"/>
</dbReference>
<accession>A0AAW1RNC7</accession>
<dbReference type="GO" id="GO:0008253">
    <property type="term" value="F:5'-nucleotidase activity"/>
    <property type="evidence" value="ECO:0007669"/>
    <property type="project" value="TreeGrafter"/>
</dbReference>
<dbReference type="Pfam" id="PF05761">
    <property type="entry name" value="5_nucleotid"/>
    <property type="match status" value="2"/>
</dbReference>
<keyword evidence="2" id="KW-0479">Metal-binding</keyword>
<dbReference type="InterPro" id="IPR023214">
    <property type="entry name" value="HAD_sf"/>
</dbReference>
<dbReference type="PANTHER" id="PTHR12103:SF22">
    <property type="entry name" value="HAD-SUPERFAMILY HYDROLASE, SUBFAMILY IG, 5'-NUCLEOTIDASE"/>
    <property type="match status" value="1"/>
</dbReference>
<organism evidence="5 6">
    <name type="scientific">Elliptochloris bilobata</name>
    <dbReference type="NCBI Taxonomy" id="381761"/>
    <lineage>
        <taxon>Eukaryota</taxon>
        <taxon>Viridiplantae</taxon>
        <taxon>Chlorophyta</taxon>
        <taxon>core chlorophytes</taxon>
        <taxon>Trebouxiophyceae</taxon>
        <taxon>Trebouxiophyceae incertae sedis</taxon>
        <taxon>Elliptochloris clade</taxon>
        <taxon>Elliptochloris</taxon>
    </lineage>
</organism>
<evidence type="ECO:0000256" key="3">
    <source>
        <dbReference type="ARBA" id="ARBA00022801"/>
    </source>
</evidence>
<comment type="similarity">
    <text evidence="1">Belongs to the 5'(3')-deoxyribonucleotidase family.</text>
</comment>
<dbReference type="AlphaFoldDB" id="A0AAW1RNC7"/>
<keyword evidence="6" id="KW-1185">Reference proteome</keyword>
<evidence type="ECO:0000256" key="4">
    <source>
        <dbReference type="ARBA" id="ARBA00022842"/>
    </source>
</evidence>
<comment type="caution">
    <text evidence="5">The sequence shown here is derived from an EMBL/GenBank/DDBJ whole genome shotgun (WGS) entry which is preliminary data.</text>
</comment>
<dbReference type="GO" id="GO:0046872">
    <property type="term" value="F:metal ion binding"/>
    <property type="evidence" value="ECO:0007669"/>
    <property type="project" value="UniProtKB-KW"/>
</dbReference>
<dbReference type="SUPFAM" id="SSF56784">
    <property type="entry name" value="HAD-like"/>
    <property type="match status" value="1"/>
</dbReference>